<dbReference type="SUPFAM" id="SSF49493">
    <property type="entry name" value="HSP40/DnaJ peptide-binding domain"/>
    <property type="match status" value="2"/>
</dbReference>
<comment type="caution">
    <text evidence="3">The sequence shown here is derived from an EMBL/GenBank/DDBJ whole genome shotgun (WGS) entry which is preliminary data.</text>
</comment>
<dbReference type="Proteomes" id="UP001516464">
    <property type="component" value="Unassembled WGS sequence"/>
</dbReference>
<organism evidence="3 4">
    <name type="scientific">Astathelohania contejeani</name>
    <dbReference type="NCBI Taxonomy" id="164912"/>
    <lineage>
        <taxon>Eukaryota</taxon>
        <taxon>Fungi</taxon>
        <taxon>Fungi incertae sedis</taxon>
        <taxon>Microsporidia</taxon>
        <taxon>Astathelohaniidae</taxon>
        <taxon>Astathelohania</taxon>
    </lineage>
</organism>
<keyword evidence="4" id="KW-1185">Reference proteome</keyword>
<dbReference type="PROSITE" id="PS00636">
    <property type="entry name" value="DNAJ_1"/>
    <property type="match status" value="1"/>
</dbReference>
<dbReference type="PROSITE" id="PS50076">
    <property type="entry name" value="DNAJ_2"/>
    <property type="match status" value="1"/>
</dbReference>
<dbReference type="PANTHER" id="PTHR24078">
    <property type="entry name" value="DNAJ HOMOLOG SUBFAMILY C MEMBER"/>
    <property type="match status" value="1"/>
</dbReference>
<dbReference type="Pfam" id="PF01556">
    <property type="entry name" value="DnaJ_C"/>
    <property type="match status" value="1"/>
</dbReference>
<dbReference type="InterPro" id="IPR001623">
    <property type="entry name" value="DnaJ_domain"/>
</dbReference>
<evidence type="ECO:0000259" key="2">
    <source>
        <dbReference type="PROSITE" id="PS50076"/>
    </source>
</evidence>
<evidence type="ECO:0000313" key="4">
    <source>
        <dbReference type="Proteomes" id="UP001516464"/>
    </source>
</evidence>
<keyword evidence="1" id="KW-0143">Chaperone</keyword>
<evidence type="ECO:0000313" key="3">
    <source>
        <dbReference type="EMBL" id="KAF7683232.1"/>
    </source>
</evidence>
<protein>
    <submittedName>
        <fullName evidence="3">DnaJ like protein subfamily B member 13</fullName>
    </submittedName>
</protein>
<reference evidence="3 4" key="1">
    <citation type="submission" date="2019-01" db="EMBL/GenBank/DDBJ databases">
        <title>Genomes sequencing and comparative genomics of infectious freshwater microsporidia, Cucumispora dikerogammari and Thelohania contejeani.</title>
        <authorList>
            <person name="Cormier A."/>
            <person name="Giraud I."/>
            <person name="Wattier R."/>
            <person name="Teixeira M."/>
            <person name="Grandjean F."/>
            <person name="Rigaud T."/>
            <person name="Cordaux R."/>
        </authorList>
    </citation>
    <scope>NUCLEOTIDE SEQUENCE [LARGE SCALE GENOMIC DNA]</scope>
    <source>
        <strain evidence="3">T1</strain>
        <tissue evidence="3">Spores</tissue>
    </source>
</reference>
<dbReference type="CDD" id="cd10747">
    <property type="entry name" value="DnaJ_C"/>
    <property type="match status" value="1"/>
</dbReference>
<accession>A0ABQ7HYH6</accession>
<dbReference type="SUPFAM" id="SSF46565">
    <property type="entry name" value="Chaperone J-domain"/>
    <property type="match status" value="1"/>
</dbReference>
<dbReference type="Pfam" id="PF00226">
    <property type="entry name" value="DnaJ"/>
    <property type="match status" value="1"/>
</dbReference>
<name>A0ABQ7HYH6_9MICR</name>
<dbReference type="InterPro" id="IPR008971">
    <property type="entry name" value="HSP40/DnaJ_pept-bd"/>
</dbReference>
<feature type="domain" description="J" evidence="2">
    <location>
        <begin position="2"/>
        <end position="72"/>
    </location>
</feature>
<dbReference type="PRINTS" id="PR00625">
    <property type="entry name" value="JDOMAIN"/>
</dbReference>
<dbReference type="InterPro" id="IPR036869">
    <property type="entry name" value="J_dom_sf"/>
</dbReference>
<dbReference type="InterPro" id="IPR018253">
    <property type="entry name" value="DnaJ_domain_CS"/>
</dbReference>
<dbReference type="PANTHER" id="PTHR24078:SF553">
    <property type="entry name" value="DNAJ HOMOLOG SUBFAMILY B MEMBER 5"/>
    <property type="match status" value="1"/>
</dbReference>
<dbReference type="InterPro" id="IPR051339">
    <property type="entry name" value="DnaJ_subfamily_B"/>
</dbReference>
<dbReference type="Gene3D" id="1.10.287.110">
    <property type="entry name" value="DnaJ domain"/>
    <property type="match status" value="1"/>
</dbReference>
<evidence type="ECO:0000256" key="1">
    <source>
        <dbReference type="ARBA" id="ARBA00023186"/>
    </source>
</evidence>
<dbReference type="EMBL" id="SBIQ01000112">
    <property type="protein sequence ID" value="KAF7683232.1"/>
    <property type="molecule type" value="Genomic_DNA"/>
</dbReference>
<proteinExistence type="predicted"/>
<dbReference type="InterPro" id="IPR002939">
    <property type="entry name" value="DnaJ_C"/>
</dbReference>
<gene>
    <name evidence="3" type="primary">DNAJB13</name>
    <name evidence="3" type="ORF">TCON_1560</name>
</gene>
<sequence>MDPYKVLGVSKNATSDEIKSAYKRLTLKYHPDRHLNKSEVEREKMSKMFQEVKLSYDILSNPEKRSNYDKYGNADGPMGGPGGMGGFNFGGFDFSSMGGSRSNFHFSSTMGDDIFDTFFNFAGGPGRRTKSKEPPVVEIPLKCTLEELFTGCTKKLKIKRKLIRHGITESIIEVQIKPGYKKGTKFTFSGQGDQLPDGSFQDIKIILEEKEDLNFVRNGNDLEMKLDIPFKDLLRGFTRQIYLPGKRIYQLTEKDITKIGGWNIIPGRGMPFSKDPSKIGDLKIMITTDMPFLTQTQKNKLINIL</sequence>
<dbReference type="CDD" id="cd06257">
    <property type="entry name" value="DnaJ"/>
    <property type="match status" value="1"/>
</dbReference>
<dbReference type="SMART" id="SM00271">
    <property type="entry name" value="DnaJ"/>
    <property type="match status" value="1"/>
</dbReference>
<dbReference type="Gene3D" id="2.60.260.20">
    <property type="entry name" value="Urease metallochaperone UreE, N-terminal domain"/>
    <property type="match status" value="2"/>
</dbReference>